<dbReference type="EMBL" id="BTSY01000002">
    <property type="protein sequence ID" value="GMT13629.1"/>
    <property type="molecule type" value="Genomic_DNA"/>
</dbReference>
<feature type="transmembrane region" description="Helical" evidence="2">
    <location>
        <begin position="12"/>
        <end position="33"/>
    </location>
</feature>
<accession>A0AAV5V6V1</accession>
<feature type="region of interest" description="Disordered" evidence="1">
    <location>
        <begin position="63"/>
        <end position="86"/>
    </location>
</feature>
<keyword evidence="2" id="KW-1133">Transmembrane helix</keyword>
<sequence length="86" mass="10085">LLAVVPTMQLSTVILTTSIVLYSQFFSADARFFDYRLRSLREGNIDSESGNLLHREYQLDERIMSRSDPRETLEKMSKKQKEQQDL</sequence>
<proteinExistence type="predicted"/>
<evidence type="ECO:0000313" key="3">
    <source>
        <dbReference type="EMBL" id="GMT13629.1"/>
    </source>
</evidence>
<evidence type="ECO:0000313" key="4">
    <source>
        <dbReference type="Proteomes" id="UP001432322"/>
    </source>
</evidence>
<protein>
    <submittedName>
        <fullName evidence="3">Uncharacterized protein</fullName>
    </submittedName>
</protein>
<feature type="non-terminal residue" evidence="3">
    <location>
        <position position="86"/>
    </location>
</feature>
<reference evidence="3" key="1">
    <citation type="submission" date="2023-10" db="EMBL/GenBank/DDBJ databases">
        <title>Genome assembly of Pristionchus species.</title>
        <authorList>
            <person name="Yoshida K."/>
            <person name="Sommer R.J."/>
        </authorList>
    </citation>
    <scope>NUCLEOTIDE SEQUENCE</scope>
    <source>
        <strain evidence="3">RS5133</strain>
    </source>
</reference>
<name>A0AAV5V6V1_9BILA</name>
<comment type="caution">
    <text evidence="3">The sequence shown here is derived from an EMBL/GenBank/DDBJ whole genome shotgun (WGS) entry which is preliminary data.</text>
</comment>
<organism evidence="3 4">
    <name type="scientific">Pristionchus fissidentatus</name>
    <dbReference type="NCBI Taxonomy" id="1538716"/>
    <lineage>
        <taxon>Eukaryota</taxon>
        <taxon>Metazoa</taxon>
        <taxon>Ecdysozoa</taxon>
        <taxon>Nematoda</taxon>
        <taxon>Chromadorea</taxon>
        <taxon>Rhabditida</taxon>
        <taxon>Rhabditina</taxon>
        <taxon>Diplogasteromorpha</taxon>
        <taxon>Diplogasteroidea</taxon>
        <taxon>Neodiplogasteridae</taxon>
        <taxon>Pristionchus</taxon>
    </lineage>
</organism>
<keyword evidence="2" id="KW-0472">Membrane</keyword>
<keyword evidence="4" id="KW-1185">Reference proteome</keyword>
<evidence type="ECO:0000256" key="1">
    <source>
        <dbReference type="SAM" id="MobiDB-lite"/>
    </source>
</evidence>
<gene>
    <name evidence="3" type="ORF">PFISCL1PPCAC_4926</name>
</gene>
<dbReference type="Proteomes" id="UP001432322">
    <property type="component" value="Unassembled WGS sequence"/>
</dbReference>
<dbReference type="AlphaFoldDB" id="A0AAV5V6V1"/>
<keyword evidence="2" id="KW-0812">Transmembrane</keyword>
<feature type="non-terminal residue" evidence="3">
    <location>
        <position position="1"/>
    </location>
</feature>
<evidence type="ECO:0000256" key="2">
    <source>
        <dbReference type="SAM" id="Phobius"/>
    </source>
</evidence>